<sequence length="131" mass="14057">MFRRSITLLLALVAAVTWTTVGVGAAQAAQAPAHLTATCGPVPPQEMCVLETPHFPGGTIAVDVDVIDPGKGGFEAKWYLSGANGQFKHCVVTFKVDDPAQSWLCHGLNPGWTHLYVSKNPWMTASIGLRW</sequence>
<comment type="caution">
    <text evidence="2">The sequence shown here is derived from an EMBL/GenBank/DDBJ whole genome shotgun (WGS) entry which is preliminary data.</text>
</comment>
<feature type="signal peptide" evidence="1">
    <location>
        <begin position="1"/>
        <end position="25"/>
    </location>
</feature>
<organism evidence="2 3">
    <name type="scientific">Longimycelium tulufanense</name>
    <dbReference type="NCBI Taxonomy" id="907463"/>
    <lineage>
        <taxon>Bacteria</taxon>
        <taxon>Bacillati</taxon>
        <taxon>Actinomycetota</taxon>
        <taxon>Actinomycetes</taxon>
        <taxon>Pseudonocardiales</taxon>
        <taxon>Pseudonocardiaceae</taxon>
        <taxon>Longimycelium</taxon>
    </lineage>
</organism>
<gene>
    <name evidence="2" type="ORF">GCM10012275_63300</name>
</gene>
<keyword evidence="3" id="KW-1185">Reference proteome</keyword>
<accession>A0A8J3CIX6</accession>
<name>A0A8J3CIX6_9PSEU</name>
<dbReference type="AlphaFoldDB" id="A0A8J3CIX6"/>
<feature type="chain" id="PRO_5038534096" description="Secreted protein" evidence="1">
    <location>
        <begin position="26"/>
        <end position="131"/>
    </location>
</feature>
<evidence type="ECO:0008006" key="4">
    <source>
        <dbReference type="Google" id="ProtNLM"/>
    </source>
</evidence>
<evidence type="ECO:0000256" key="1">
    <source>
        <dbReference type="SAM" id="SignalP"/>
    </source>
</evidence>
<evidence type="ECO:0000313" key="2">
    <source>
        <dbReference type="EMBL" id="GGM84013.1"/>
    </source>
</evidence>
<dbReference type="EMBL" id="BMMK01000067">
    <property type="protein sequence ID" value="GGM84013.1"/>
    <property type="molecule type" value="Genomic_DNA"/>
</dbReference>
<evidence type="ECO:0000313" key="3">
    <source>
        <dbReference type="Proteomes" id="UP000637578"/>
    </source>
</evidence>
<keyword evidence="1" id="KW-0732">Signal</keyword>
<protein>
    <recommendedName>
        <fullName evidence="4">Secreted protein</fullName>
    </recommendedName>
</protein>
<dbReference type="Proteomes" id="UP000637578">
    <property type="component" value="Unassembled WGS sequence"/>
</dbReference>
<reference evidence="2" key="2">
    <citation type="submission" date="2020-09" db="EMBL/GenBank/DDBJ databases">
        <authorList>
            <person name="Sun Q."/>
            <person name="Zhou Y."/>
        </authorList>
    </citation>
    <scope>NUCLEOTIDE SEQUENCE</scope>
    <source>
        <strain evidence="2">CGMCC 4.5737</strain>
    </source>
</reference>
<dbReference type="RefSeq" id="WP_189062117.1">
    <property type="nucleotide sequence ID" value="NZ_BMMK01000067.1"/>
</dbReference>
<reference evidence="2" key="1">
    <citation type="journal article" date="2014" name="Int. J. Syst. Evol. Microbiol.">
        <title>Complete genome sequence of Corynebacterium casei LMG S-19264T (=DSM 44701T), isolated from a smear-ripened cheese.</title>
        <authorList>
            <consortium name="US DOE Joint Genome Institute (JGI-PGF)"/>
            <person name="Walter F."/>
            <person name="Albersmeier A."/>
            <person name="Kalinowski J."/>
            <person name="Ruckert C."/>
        </authorList>
    </citation>
    <scope>NUCLEOTIDE SEQUENCE</scope>
    <source>
        <strain evidence="2">CGMCC 4.5737</strain>
    </source>
</reference>
<proteinExistence type="predicted"/>